<comment type="caution">
    <text evidence="1">The sequence shown here is derived from an EMBL/GenBank/DDBJ whole genome shotgun (WGS) entry which is preliminary data.</text>
</comment>
<proteinExistence type="predicted"/>
<dbReference type="RefSeq" id="WP_135344096.1">
    <property type="nucleotide sequence ID" value="NZ_ML214281.1"/>
</dbReference>
<dbReference type="InterPro" id="IPR012337">
    <property type="entry name" value="RNaseH-like_sf"/>
</dbReference>
<reference evidence="1 2" key="1">
    <citation type="submission" date="2019-03" db="EMBL/GenBank/DDBJ databases">
        <title>Thermus tengchongensis species for the arsenic transformation mechanism.</title>
        <authorList>
            <person name="Yuan G.C."/>
        </authorList>
    </citation>
    <scope>NUCLEOTIDE SEQUENCE [LARGE SCALE GENOMIC DNA]</scope>
    <source>
        <strain evidence="1 2">15Y</strain>
    </source>
</reference>
<sequence length="254" mass="29566">MSPLLDAWLERHEEKVARLLWAILASGSARKSDWARAYRQEATEEANYKAIDRLLPLLEPQRYLLRLLDPKTPFLLVDPTEVPRPQAKRTPYVGRLSDGKTLGFWAVVLAQPYEGRAVPVYVGSYWEGKPEGRNRTWEDVVEAVREYVEEGTVWVFDREFSFAGWLEALERAGVRYAVRLNLGTRPRLEWRGKRLVPWVDRGREVRYEGVRYRGEVEVNLVGVWREGMREALWVMGNLYCYPEFGPPQERGQGV</sequence>
<protein>
    <submittedName>
        <fullName evidence="1">IS4/IS5 family transposase</fullName>
    </submittedName>
</protein>
<dbReference type="Proteomes" id="UP000297244">
    <property type="component" value="Unassembled WGS sequence"/>
</dbReference>
<accession>A0ABY2K2Z5</accession>
<keyword evidence="2" id="KW-1185">Reference proteome</keyword>
<evidence type="ECO:0000313" key="1">
    <source>
        <dbReference type="EMBL" id="TFU13981.1"/>
    </source>
</evidence>
<name>A0ABY2K2Z5_9DEIN</name>
<gene>
    <name evidence="1" type="ORF">E0489_13220</name>
</gene>
<organism evidence="1 2">
    <name type="scientific">Thermus tengchongensis</name>
    <dbReference type="NCBI Taxonomy" id="1214928"/>
    <lineage>
        <taxon>Bacteria</taxon>
        <taxon>Thermotogati</taxon>
        <taxon>Deinococcota</taxon>
        <taxon>Deinococci</taxon>
        <taxon>Thermales</taxon>
        <taxon>Thermaceae</taxon>
        <taxon>Thermus</taxon>
    </lineage>
</organism>
<dbReference type="EMBL" id="SKBL01000047">
    <property type="protein sequence ID" value="TFU13981.1"/>
    <property type="molecule type" value="Genomic_DNA"/>
</dbReference>
<evidence type="ECO:0000313" key="2">
    <source>
        <dbReference type="Proteomes" id="UP000297244"/>
    </source>
</evidence>
<dbReference type="SUPFAM" id="SSF53098">
    <property type="entry name" value="Ribonuclease H-like"/>
    <property type="match status" value="1"/>
</dbReference>